<sequence>MNHEQLLNELEENACLDLHKLYYANPDKRFYALLAELYQLRKQHGLTTRLSPYVTEIESLTKTLSLTKERSLTDEQKGHTVTPEQFDHLVETLDFNQRAHRMSRFILTKDNHKAFSKPVELVMYGDSITEWGPWHDAFSGFQVANRGLAGDTTAGMLERIDTTLVCQPKLVCIMAGINDLAQGYSVQQVVENYCRMLAIWQEQGIEVWVQSTLYVGERMSSLNPLVSELNRQLGQICQAQSLRFIDLNATLCPEQTLPLDCSCDDLHLNSHAYAQWLSVLTPMLDARFAAA</sequence>
<feature type="domain" description="SGNH hydrolase-type esterase" evidence="1">
    <location>
        <begin position="124"/>
        <end position="274"/>
    </location>
</feature>
<dbReference type="RefSeq" id="WP_103201352.1">
    <property type="nucleotide sequence ID" value="NZ_PDGH01000146.1"/>
</dbReference>
<dbReference type="CDD" id="cd01828">
    <property type="entry name" value="sialate_O-acetylesterase_like2"/>
    <property type="match status" value="1"/>
</dbReference>
<dbReference type="InterPro" id="IPR013830">
    <property type="entry name" value="SGNH_hydro"/>
</dbReference>
<dbReference type="Gene3D" id="3.40.50.1110">
    <property type="entry name" value="SGNH hydrolase"/>
    <property type="match status" value="1"/>
</dbReference>
<evidence type="ECO:0000313" key="3">
    <source>
        <dbReference type="Proteomes" id="UP000237466"/>
    </source>
</evidence>
<dbReference type="GO" id="GO:0016788">
    <property type="term" value="F:hydrolase activity, acting on ester bonds"/>
    <property type="evidence" value="ECO:0007669"/>
    <property type="project" value="UniProtKB-ARBA"/>
</dbReference>
<evidence type="ECO:0000259" key="1">
    <source>
        <dbReference type="Pfam" id="PF13472"/>
    </source>
</evidence>
<dbReference type="EMBL" id="PDGH01000146">
    <property type="protein sequence ID" value="POB42249.1"/>
    <property type="molecule type" value="Genomic_DNA"/>
</dbReference>
<dbReference type="SUPFAM" id="SSF52266">
    <property type="entry name" value="SGNH hydrolase"/>
    <property type="match status" value="1"/>
</dbReference>
<reference evidence="2 3" key="1">
    <citation type="journal article" date="2018" name="Front. Microbiol.">
        <title>Phylogeny of Vibrio vulnificus from the Analysis of the Core-Genome: Implications for Intra-Species Taxonomy.</title>
        <authorList>
            <person name="Roig F.J."/>
            <person name="Gonzalez-Candelas F."/>
            <person name="Sanjuan E."/>
            <person name="Fouz B."/>
            <person name="Feil E.J."/>
            <person name="Llorens C."/>
            <person name="Baker-Austin C."/>
            <person name="Oliver J.D."/>
            <person name="Danin-Poleg Y."/>
            <person name="Gibas C.J."/>
            <person name="Kashi Y."/>
            <person name="Gulig P.A."/>
            <person name="Morrison S.S."/>
            <person name="Amaro C."/>
        </authorList>
    </citation>
    <scope>NUCLEOTIDE SEQUENCE [LARGE SCALE GENOMIC DNA]</scope>
    <source>
        <strain evidence="2 3">CECT4608</strain>
    </source>
</reference>
<dbReference type="Pfam" id="PF13472">
    <property type="entry name" value="Lipase_GDSL_2"/>
    <property type="match status" value="1"/>
</dbReference>
<comment type="caution">
    <text evidence="2">The sequence shown here is derived from an EMBL/GenBank/DDBJ whole genome shotgun (WGS) entry which is preliminary data.</text>
</comment>
<dbReference type="InterPro" id="IPR036514">
    <property type="entry name" value="SGNH_hydro_sf"/>
</dbReference>
<dbReference type="PANTHER" id="PTHR30383">
    <property type="entry name" value="THIOESTERASE 1/PROTEASE 1/LYSOPHOSPHOLIPASE L1"/>
    <property type="match status" value="1"/>
</dbReference>
<evidence type="ECO:0000313" key="2">
    <source>
        <dbReference type="EMBL" id="POB42249.1"/>
    </source>
</evidence>
<protein>
    <submittedName>
        <fullName evidence="2">Lysophospholipase</fullName>
    </submittedName>
</protein>
<dbReference type="AlphaFoldDB" id="A0A2S3QWK8"/>
<proteinExistence type="predicted"/>
<organism evidence="2 3">
    <name type="scientific">Vibrio vulnificus</name>
    <dbReference type="NCBI Taxonomy" id="672"/>
    <lineage>
        <taxon>Bacteria</taxon>
        <taxon>Pseudomonadati</taxon>
        <taxon>Pseudomonadota</taxon>
        <taxon>Gammaproteobacteria</taxon>
        <taxon>Vibrionales</taxon>
        <taxon>Vibrionaceae</taxon>
        <taxon>Vibrio</taxon>
    </lineage>
</organism>
<dbReference type="Proteomes" id="UP000237466">
    <property type="component" value="Unassembled WGS sequence"/>
</dbReference>
<accession>A0A2S3QWK8</accession>
<name>A0A2S3QWK8_VIBVL</name>
<gene>
    <name evidence="2" type="ORF">CRN52_25035</name>
</gene>
<dbReference type="InterPro" id="IPR051532">
    <property type="entry name" value="Ester_Hydrolysis_Enzymes"/>
</dbReference>